<accession>A0AAV5SRX0</accession>
<feature type="region of interest" description="Disordered" evidence="1">
    <location>
        <begin position="1"/>
        <end position="23"/>
    </location>
</feature>
<keyword evidence="3" id="KW-1185">Reference proteome</keyword>
<feature type="compositionally biased region" description="Basic residues" evidence="1">
    <location>
        <begin position="9"/>
        <end position="18"/>
    </location>
</feature>
<dbReference type="AlphaFoldDB" id="A0AAV5SRX0"/>
<proteinExistence type="predicted"/>
<feature type="non-terminal residue" evidence="2">
    <location>
        <position position="1"/>
    </location>
</feature>
<reference evidence="2" key="1">
    <citation type="submission" date="2023-10" db="EMBL/GenBank/DDBJ databases">
        <title>Genome assembly of Pristionchus species.</title>
        <authorList>
            <person name="Yoshida K."/>
            <person name="Sommer R.J."/>
        </authorList>
    </citation>
    <scope>NUCLEOTIDE SEQUENCE</scope>
    <source>
        <strain evidence="2">RS0144</strain>
    </source>
</reference>
<organism evidence="2 3">
    <name type="scientific">Pristionchus entomophagus</name>
    <dbReference type="NCBI Taxonomy" id="358040"/>
    <lineage>
        <taxon>Eukaryota</taxon>
        <taxon>Metazoa</taxon>
        <taxon>Ecdysozoa</taxon>
        <taxon>Nematoda</taxon>
        <taxon>Chromadorea</taxon>
        <taxon>Rhabditida</taxon>
        <taxon>Rhabditina</taxon>
        <taxon>Diplogasteromorpha</taxon>
        <taxon>Diplogasteroidea</taxon>
        <taxon>Neodiplogasteridae</taxon>
        <taxon>Pristionchus</taxon>
    </lineage>
</organism>
<evidence type="ECO:0000256" key="1">
    <source>
        <dbReference type="SAM" id="MobiDB-lite"/>
    </source>
</evidence>
<dbReference type="EMBL" id="BTSX01000002">
    <property type="protein sequence ID" value="GMS84863.1"/>
    <property type="molecule type" value="Genomic_DNA"/>
</dbReference>
<evidence type="ECO:0000313" key="3">
    <source>
        <dbReference type="Proteomes" id="UP001432027"/>
    </source>
</evidence>
<gene>
    <name evidence="2" type="ORF">PENTCL1PPCAC_7038</name>
</gene>
<protein>
    <submittedName>
        <fullName evidence="2">Uncharacterized protein</fullName>
    </submittedName>
</protein>
<comment type="caution">
    <text evidence="2">The sequence shown here is derived from an EMBL/GenBank/DDBJ whole genome shotgun (WGS) entry which is preliminary data.</text>
</comment>
<name>A0AAV5SRX0_9BILA</name>
<sequence>VQEWTSRDHRQRPRKHNHPSCAISDAKEGDLLPLFLALPPSVPYVASPLDRSSPRIGHYHRMRRKGVVQKHPLIFPFPLSNPH</sequence>
<evidence type="ECO:0000313" key="2">
    <source>
        <dbReference type="EMBL" id="GMS84863.1"/>
    </source>
</evidence>
<dbReference type="Proteomes" id="UP001432027">
    <property type="component" value="Unassembled WGS sequence"/>
</dbReference>